<comment type="similarity">
    <text evidence="1">Belongs to the ROK (NagC/XylR) family.</text>
</comment>
<dbReference type="PANTHER" id="PTHR18964">
    <property type="entry name" value="ROK (REPRESSOR, ORF, KINASE) FAMILY"/>
    <property type="match status" value="1"/>
</dbReference>
<dbReference type="Gene3D" id="3.30.420.40">
    <property type="match status" value="2"/>
</dbReference>
<gene>
    <name evidence="2" type="ORF">JOF43_000681</name>
</gene>
<keyword evidence="2" id="KW-0418">Kinase</keyword>
<dbReference type="SUPFAM" id="SSF53067">
    <property type="entry name" value="Actin-like ATPase domain"/>
    <property type="match status" value="2"/>
</dbReference>
<dbReference type="Pfam" id="PF00480">
    <property type="entry name" value="ROK"/>
    <property type="match status" value="1"/>
</dbReference>
<dbReference type="Proteomes" id="UP001519290">
    <property type="component" value="Unassembled WGS sequence"/>
</dbReference>
<keyword evidence="3" id="KW-1185">Reference proteome</keyword>
<proteinExistence type="inferred from homology"/>
<dbReference type="RefSeq" id="WP_245354002.1">
    <property type="nucleotide sequence ID" value="NZ_JAGIOD010000001.1"/>
</dbReference>
<comment type="caution">
    <text evidence="2">The sequence shown here is derived from an EMBL/GenBank/DDBJ whole genome shotgun (WGS) entry which is preliminary data.</text>
</comment>
<dbReference type="EMBL" id="JAGIOD010000001">
    <property type="protein sequence ID" value="MBP2380724.1"/>
    <property type="molecule type" value="Genomic_DNA"/>
</dbReference>
<name>A0ABS4WYY4_9MICO</name>
<dbReference type="InterPro" id="IPR000600">
    <property type="entry name" value="ROK"/>
</dbReference>
<evidence type="ECO:0000313" key="3">
    <source>
        <dbReference type="Proteomes" id="UP001519290"/>
    </source>
</evidence>
<organism evidence="2 3">
    <name type="scientific">Brachybacterium sacelli</name>
    <dbReference type="NCBI Taxonomy" id="173364"/>
    <lineage>
        <taxon>Bacteria</taxon>
        <taxon>Bacillati</taxon>
        <taxon>Actinomycetota</taxon>
        <taxon>Actinomycetes</taxon>
        <taxon>Micrococcales</taxon>
        <taxon>Dermabacteraceae</taxon>
        <taxon>Brachybacterium</taxon>
    </lineage>
</organism>
<dbReference type="PANTHER" id="PTHR18964:SF173">
    <property type="entry name" value="GLUCOKINASE"/>
    <property type="match status" value="1"/>
</dbReference>
<keyword evidence="2" id="KW-0808">Transferase</keyword>
<dbReference type="InterPro" id="IPR043129">
    <property type="entry name" value="ATPase_NBD"/>
</dbReference>
<sequence length="341" mass="35096">MSGHRGRPAQLVSFASGRHVVLAMHVGLTGSRVAVASLEGVIIDECLVETPVSAGPSAVLDELFRTLEGMRARAMPRSIVAGVGLALPSPSELMDFGPTGSISGAPWDEESVLQQVRDRFQAPALLDRDVSVMARAEYARLDPAPDVFACVKLGTLIDAAILVDGHPLRGAGNLAGQIGHLKIAGSDAMCSCGGRGCLNAVASGDALVRQMRAAGVAVDHVRDLVALVDQGHGQAVGAIREAGVHIGQALASLVTLLGPGSIMTWGYLSDTGSSLSAGIRAGLYADALPRSSAQVRIDQATLGDLTGVQGAVSMATEELLRPTVVDRYLTSGSWLAALPDG</sequence>
<reference evidence="2 3" key="1">
    <citation type="submission" date="2021-03" db="EMBL/GenBank/DDBJ databases">
        <title>Sequencing the genomes of 1000 actinobacteria strains.</title>
        <authorList>
            <person name="Klenk H.-P."/>
        </authorList>
    </citation>
    <scope>NUCLEOTIDE SEQUENCE [LARGE SCALE GENOMIC DNA]</scope>
    <source>
        <strain evidence="2 3">DSM 14566</strain>
    </source>
</reference>
<evidence type="ECO:0000313" key="2">
    <source>
        <dbReference type="EMBL" id="MBP2380724.1"/>
    </source>
</evidence>
<evidence type="ECO:0000256" key="1">
    <source>
        <dbReference type="ARBA" id="ARBA00006479"/>
    </source>
</evidence>
<dbReference type="GO" id="GO:0016301">
    <property type="term" value="F:kinase activity"/>
    <property type="evidence" value="ECO:0007669"/>
    <property type="project" value="UniProtKB-KW"/>
</dbReference>
<accession>A0ABS4WYY4</accession>
<protein>
    <submittedName>
        <fullName evidence="2">NBD/HSP70 family sugar kinase</fullName>
    </submittedName>
</protein>